<organism evidence="1">
    <name type="scientific">Arundo donax</name>
    <name type="common">Giant reed</name>
    <name type="synonym">Donax arundinaceus</name>
    <dbReference type="NCBI Taxonomy" id="35708"/>
    <lineage>
        <taxon>Eukaryota</taxon>
        <taxon>Viridiplantae</taxon>
        <taxon>Streptophyta</taxon>
        <taxon>Embryophyta</taxon>
        <taxon>Tracheophyta</taxon>
        <taxon>Spermatophyta</taxon>
        <taxon>Magnoliopsida</taxon>
        <taxon>Liliopsida</taxon>
        <taxon>Poales</taxon>
        <taxon>Poaceae</taxon>
        <taxon>PACMAD clade</taxon>
        <taxon>Arundinoideae</taxon>
        <taxon>Arundineae</taxon>
        <taxon>Arundo</taxon>
    </lineage>
</organism>
<name>A0A0A8ZZH8_ARUDO</name>
<accession>A0A0A8ZZH8</accession>
<proteinExistence type="predicted"/>
<dbReference type="AlphaFoldDB" id="A0A0A8ZZH8"/>
<protein>
    <submittedName>
        <fullName evidence="1">Uncharacterized protein</fullName>
    </submittedName>
</protein>
<reference evidence="1" key="2">
    <citation type="journal article" date="2015" name="Data Brief">
        <title>Shoot transcriptome of the giant reed, Arundo donax.</title>
        <authorList>
            <person name="Barrero R.A."/>
            <person name="Guerrero F.D."/>
            <person name="Moolhuijzen P."/>
            <person name="Goolsby J.A."/>
            <person name="Tidwell J."/>
            <person name="Bellgard S.E."/>
            <person name="Bellgard M.I."/>
        </authorList>
    </citation>
    <scope>NUCLEOTIDE SEQUENCE</scope>
    <source>
        <tissue evidence="1">Shoot tissue taken approximately 20 cm above the soil surface</tissue>
    </source>
</reference>
<reference evidence="1" key="1">
    <citation type="submission" date="2014-09" db="EMBL/GenBank/DDBJ databases">
        <authorList>
            <person name="Magalhaes I.L.F."/>
            <person name="Oliveira U."/>
            <person name="Santos F.R."/>
            <person name="Vidigal T.H.D.A."/>
            <person name="Brescovit A.D."/>
            <person name="Santos A.J."/>
        </authorList>
    </citation>
    <scope>NUCLEOTIDE SEQUENCE</scope>
    <source>
        <tissue evidence="1">Shoot tissue taken approximately 20 cm above the soil surface</tissue>
    </source>
</reference>
<dbReference type="EMBL" id="GBRH01253071">
    <property type="protein sequence ID" value="JAD44824.1"/>
    <property type="molecule type" value="Transcribed_RNA"/>
</dbReference>
<evidence type="ECO:0000313" key="1">
    <source>
        <dbReference type="EMBL" id="JAD44824.1"/>
    </source>
</evidence>
<sequence>MKWKEIQYIFGLKDLYIFEHMIGYLFHQM</sequence>